<reference evidence="1 2" key="1">
    <citation type="journal article" date="2021" name="Microb. Ecol.">
        <title>Candidatus Mesenet longicola: Novel Endosymbionts of Brontispa longissima that Induce Cytoplasmic Incompatibility.</title>
        <authorList>
            <person name="Takano S."/>
            <person name="Gotoh Y."/>
            <person name="Hayashi T."/>
        </authorList>
    </citation>
    <scope>NUCLEOTIDE SEQUENCE [LARGE SCALE GENOMIC DNA]</scope>
    <source>
        <strain evidence="1">L5</strain>
    </source>
</reference>
<proteinExistence type="predicted"/>
<sequence length="60" mass="6613">MIIDSSIDNAFLVVRSLAAEVARVVNKNTWNMENISPAEFISAAGDGFKPELDAYLVWLV</sequence>
<protein>
    <submittedName>
        <fullName evidence="1">Uncharacterized protein</fullName>
    </submittedName>
</protein>
<dbReference type="AlphaFoldDB" id="A0A8J3HUP9"/>
<dbReference type="Proteomes" id="UP000637906">
    <property type="component" value="Unassembled WGS sequence"/>
</dbReference>
<dbReference type="EMBL" id="BNGU01000010">
    <property type="protein sequence ID" value="GHM59354.1"/>
    <property type="molecule type" value="Genomic_DNA"/>
</dbReference>
<organism evidence="1 2">
    <name type="scientific">Candidatus Mesenet longicola</name>
    <dbReference type="NCBI Taxonomy" id="1892558"/>
    <lineage>
        <taxon>Bacteria</taxon>
        <taxon>Pseudomonadati</taxon>
        <taxon>Pseudomonadota</taxon>
        <taxon>Alphaproteobacteria</taxon>
        <taxon>Rickettsiales</taxon>
        <taxon>Anaplasmataceae</taxon>
        <taxon>Candidatus Mesenet</taxon>
    </lineage>
</organism>
<keyword evidence="2" id="KW-1185">Reference proteome</keyword>
<evidence type="ECO:0000313" key="1">
    <source>
        <dbReference type="EMBL" id="GHM59354.1"/>
    </source>
</evidence>
<name>A0A8J3HUP9_9RICK</name>
<gene>
    <name evidence="1" type="ORF">sL5_03470</name>
</gene>
<accession>A0A8J3HUP9</accession>
<evidence type="ECO:0000313" key="2">
    <source>
        <dbReference type="Proteomes" id="UP000637906"/>
    </source>
</evidence>
<comment type="caution">
    <text evidence="1">The sequence shown here is derived from an EMBL/GenBank/DDBJ whole genome shotgun (WGS) entry which is preliminary data.</text>
</comment>